<feature type="compositionally biased region" description="Polar residues" evidence="1">
    <location>
        <begin position="337"/>
        <end position="347"/>
    </location>
</feature>
<evidence type="ECO:0000313" key="3">
    <source>
        <dbReference type="EMBL" id="GGA61588.1"/>
    </source>
</evidence>
<proteinExistence type="predicted"/>
<comment type="caution">
    <text evidence="3">The sequence shown here is derived from an EMBL/GenBank/DDBJ whole genome shotgun (WGS) entry which is preliminary data.</text>
</comment>
<dbReference type="EMBL" id="BMJB01000001">
    <property type="protein sequence ID" value="GGA61588.1"/>
    <property type="molecule type" value="Genomic_DNA"/>
</dbReference>
<reference evidence="3" key="1">
    <citation type="journal article" date="2014" name="Int. J. Syst. Evol. Microbiol.">
        <title>Complete genome sequence of Corynebacterium casei LMG S-19264T (=DSM 44701T), isolated from a smear-ripened cheese.</title>
        <authorList>
            <consortium name="US DOE Joint Genome Institute (JGI-PGF)"/>
            <person name="Walter F."/>
            <person name="Albersmeier A."/>
            <person name="Kalinowski J."/>
            <person name="Ruckert C."/>
        </authorList>
    </citation>
    <scope>NUCLEOTIDE SEQUENCE</scope>
    <source>
        <strain evidence="3">CGMCC 1.15447</strain>
    </source>
</reference>
<dbReference type="Proteomes" id="UP000648801">
    <property type="component" value="Unassembled WGS sequence"/>
</dbReference>
<feature type="region of interest" description="Disordered" evidence="1">
    <location>
        <begin position="286"/>
        <end position="399"/>
    </location>
</feature>
<reference evidence="3" key="2">
    <citation type="submission" date="2020-09" db="EMBL/GenBank/DDBJ databases">
        <authorList>
            <person name="Sun Q."/>
            <person name="Zhou Y."/>
        </authorList>
    </citation>
    <scope>NUCLEOTIDE SEQUENCE</scope>
    <source>
        <strain evidence="3">CGMCC 1.15447</strain>
    </source>
</reference>
<feature type="signal peptide" evidence="2">
    <location>
        <begin position="1"/>
        <end position="22"/>
    </location>
</feature>
<sequence length="399" mass="42850">MALRTWSLVVVVLALSATAARAQVFVVGEASATDGIKTSFTPTHVPLSKDKLTELGRRELVRNLEDEQGFAHIALPVTAAMKLDANGPLSPGPTEYRQLLYTKGQAVELGGRVMITSMEFKGDRIILDLNGGPYVKHRFLRHVQLNDSNVVGQTIMDQATGSRITLVFPGYIPAISAPEVKSLLAPVIDFGVKNSAEAYADTLPPLVKTSIEEHKVLVGMNQRMVLAALGEPENKVREHENGDPNAPIHEDWIYGHVPQTVRFIRFQGDRVTRVEIAALGKPLEVHDQDEMGGYNPGPPTREISLGDQQPGSGRQAPPTLRKPGEPIPAGGEGKVQFPNSTDKQPTAQPIPAPPSAPDVDLPASQTGPTMGPPQQGNPQSNPQIGAPPVAPGQRMQQPS</sequence>
<keyword evidence="2" id="KW-0732">Signal</keyword>
<feature type="compositionally biased region" description="Low complexity" evidence="1">
    <location>
        <begin position="372"/>
        <end position="383"/>
    </location>
</feature>
<gene>
    <name evidence="3" type="ORF">GCM10011507_11380</name>
</gene>
<dbReference type="RefSeq" id="WP_188758293.1">
    <property type="nucleotide sequence ID" value="NZ_BMJB01000001.1"/>
</dbReference>
<feature type="chain" id="PRO_5037990274" evidence="2">
    <location>
        <begin position="23"/>
        <end position="399"/>
    </location>
</feature>
<dbReference type="AlphaFoldDB" id="A0A916RLA2"/>
<evidence type="ECO:0000313" key="4">
    <source>
        <dbReference type="Proteomes" id="UP000648801"/>
    </source>
</evidence>
<organism evidence="3 4">
    <name type="scientific">Edaphobacter acidisoli</name>
    <dbReference type="NCBI Taxonomy" id="2040573"/>
    <lineage>
        <taxon>Bacteria</taxon>
        <taxon>Pseudomonadati</taxon>
        <taxon>Acidobacteriota</taxon>
        <taxon>Terriglobia</taxon>
        <taxon>Terriglobales</taxon>
        <taxon>Acidobacteriaceae</taxon>
        <taxon>Edaphobacter</taxon>
    </lineage>
</organism>
<evidence type="ECO:0000256" key="1">
    <source>
        <dbReference type="SAM" id="MobiDB-lite"/>
    </source>
</evidence>
<keyword evidence="4" id="KW-1185">Reference proteome</keyword>
<accession>A0A916RLA2</accession>
<evidence type="ECO:0000256" key="2">
    <source>
        <dbReference type="SAM" id="SignalP"/>
    </source>
</evidence>
<name>A0A916RLA2_9BACT</name>
<protein>
    <submittedName>
        <fullName evidence="3">Uncharacterized protein</fullName>
    </submittedName>
</protein>